<dbReference type="PANTHER" id="PTHR22900">
    <property type="entry name" value="PROTEIN CBG14245-RELATED"/>
    <property type="match status" value="1"/>
</dbReference>
<protein>
    <submittedName>
        <fullName evidence="1">Uncharacterized protein</fullName>
    </submittedName>
</protein>
<dbReference type="Pfam" id="PF03567">
    <property type="entry name" value="Sulfotransfer_2"/>
    <property type="match status" value="1"/>
</dbReference>
<reference evidence="1" key="1">
    <citation type="submission" date="2022-01" db="EMBL/GenBank/DDBJ databases">
        <title>Genome Sequence Resource for Two Populations of Ditylenchus destructor, the Migratory Endoparasitic Phytonematode.</title>
        <authorList>
            <person name="Zhang H."/>
            <person name="Lin R."/>
            <person name="Xie B."/>
        </authorList>
    </citation>
    <scope>NUCLEOTIDE SEQUENCE</scope>
    <source>
        <strain evidence="1">BazhouSP</strain>
    </source>
</reference>
<dbReference type="Proteomes" id="UP001201812">
    <property type="component" value="Unassembled WGS sequence"/>
</dbReference>
<sequence>MDRQVVSNWKSNDLDSSVNSILDAKAYKCVNWTKVETVATVTPIAKEGQISGPELLNVSDFIKIHNSNIFPAKNYFGTTYSRMNICTNSDSSANLCVPKFGPWPSNSFAMAPKLKTIACRIQKSMSTVLDNLICYLYDEKAFRACKYKNFATNESDSVFIRKYVVQSGEFVYSNLEVGRTFYRYRYIGRTDIFVSRSKLERVLYPTPLWALHERLTIRASSPPPTYSCIGL</sequence>
<dbReference type="GO" id="GO:1902884">
    <property type="term" value="P:positive regulation of response to oxidative stress"/>
    <property type="evidence" value="ECO:0007669"/>
    <property type="project" value="InterPro"/>
</dbReference>
<dbReference type="InterPro" id="IPR005331">
    <property type="entry name" value="Sulfotransferase"/>
</dbReference>
<dbReference type="GO" id="GO:0050650">
    <property type="term" value="P:chondroitin sulfate proteoglycan biosynthetic process"/>
    <property type="evidence" value="ECO:0007669"/>
    <property type="project" value="InterPro"/>
</dbReference>
<evidence type="ECO:0000313" key="1">
    <source>
        <dbReference type="EMBL" id="KAI1696684.1"/>
    </source>
</evidence>
<keyword evidence="2" id="KW-1185">Reference proteome</keyword>
<dbReference type="EMBL" id="JAKKPZ010000312">
    <property type="protein sequence ID" value="KAI1696684.1"/>
    <property type="molecule type" value="Genomic_DNA"/>
</dbReference>
<gene>
    <name evidence="1" type="ORF">DdX_18912</name>
</gene>
<comment type="caution">
    <text evidence="1">The sequence shown here is derived from an EMBL/GenBank/DDBJ whole genome shotgun (WGS) entry which is preliminary data.</text>
</comment>
<evidence type="ECO:0000313" key="2">
    <source>
        <dbReference type="Proteomes" id="UP001201812"/>
    </source>
</evidence>
<dbReference type="GO" id="GO:0047756">
    <property type="term" value="F:chondroitin 4-sulfotransferase activity"/>
    <property type="evidence" value="ECO:0007669"/>
    <property type="project" value="InterPro"/>
</dbReference>
<dbReference type="GO" id="GO:0016020">
    <property type="term" value="C:membrane"/>
    <property type="evidence" value="ECO:0007669"/>
    <property type="project" value="InterPro"/>
</dbReference>
<dbReference type="InterPro" id="IPR007669">
    <property type="entry name" value="Chst-1-like"/>
</dbReference>
<proteinExistence type="predicted"/>
<accession>A0AAD4MKN6</accession>
<dbReference type="AlphaFoldDB" id="A0AAD4MKN6"/>
<organism evidence="1 2">
    <name type="scientific">Ditylenchus destructor</name>
    <dbReference type="NCBI Taxonomy" id="166010"/>
    <lineage>
        <taxon>Eukaryota</taxon>
        <taxon>Metazoa</taxon>
        <taxon>Ecdysozoa</taxon>
        <taxon>Nematoda</taxon>
        <taxon>Chromadorea</taxon>
        <taxon>Rhabditida</taxon>
        <taxon>Tylenchina</taxon>
        <taxon>Tylenchomorpha</taxon>
        <taxon>Sphaerularioidea</taxon>
        <taxon>Anguinidae</taxon>
        <taxon>Anguininae</taxon>
        <taxon>Ditylenchus</taxon>
    </lineage>
</organism>
<name>A0AAD4MKN6_9BILA</name>